<dbReference type="SMART" id="SM00316">
    <property type="entry name" value="S1"/>
    <property type="match status" value="1"/>
</dbReference>
<feature type="compositionally biased region" description="Pro residues" evidence="1">
    <location>
        <begin position="35"/>
        <end position="54"/>
    </location>
</feature>
<dbReference type="RefSeq" id="WP_354645163.1">
    <property type="nucleotide sequence ID" value="NZ_CP159872.1"/>
</dbReference>
<dbReference type="InterPro" id="IPR012340">
    <property type="entry name" value="NA-bd_OB-fold"/>
</dbReference>
<dbReference type="KEGG" id="kcm:ABWK59_31430"/>
<dbReference type="Gene3D" id="2.40.50.140">
    <property type="entry name" value="Nucleic acid-binding proteins"/>
    <property type="match status" value="1"/>
</dbReference>
<dbReference type="SUPFAM" id="SSF50249">
    <property type="entry name" value="Nucleic acid-binding proteins"/>
    <property type="match status" value="1"/>
</dbReference>
<sequence>MGARRGHRAGGRGRPAGPLRGAVGGPRPGTGVPVPQGPPAGPVPPLPRHPPPRLGPAGTVTGLVSFGAFVRVAPAVVGLVPLDELAPRAVRVGDRVQVTLTAADGPTRRITLSLRPPTA</sequence>
<evidence type="ECO:0000259" key="2">
    <source>
        <dbReference type="PROSITE" id="PS50126"/>
    </source>
</evidence>
<accession>A0AAU8K9M3</accession>
<name>A0AAU8K9M3_9ACTN</name>
<reference evidence="3" key="1">
    <citation type="submission" date="2024-06" db="EMBL/GenBank/DDBJ databases">
        <title>The genome sequences of Kitasatospora sp. strain HUAS MG31.</title>
        <authorList>
            <person name="Mo P."/>
        </authorList>
    </citation>
    <scope>NUCLEOTIDE SEQUENCE</scope>
    <source>
        <strain evidence="3">HUAS MG31</strain>
    </source>
</reference>
<organism evidence="3">
    <name type="scientific">Kitasatospora camelliae</name>
    <dbReference type="NCBI Taxonomy" id="3156397"/>
    <lineage>
        <taxon>Bacteria</taxon>
        <taxon>Bacillati</taxon>
        <taxon>Actinomycetota</taxon>
        <taxon>Actinomycetes</taxon>
        <taxon>Kitasatosporales</taxon>
        <taxon>Streptomycetaceae</taxon>
        <taxon>Kitasatospora</taxon>
    </lineage>
</organism>
<evidence type="ECO:0000313" key="3">
    <source>
        <dbReference type="EMBL" id="XCM84226.1"/>
    </source>
</evidence>
<dbReference type="Pfam" id="PF00575">
    <property type="entry name" value="S1"/>
    <property type="match status" value="1"/>
</dbReference>
<dbReference type="PROSITE" id="PS50126">
    <property type="entry name" value="S1"/>
    <property type="match status" value="1"/>
</dbReference>
<dbReference type="GO" id="GO:0003676">
    <property type="term" value="F:nucleic acid binding"/>
    <property type="evidence" value="ECO:0007669"/>
    <property type="project" value="InterPro"/>
</dbReference>
<proteinExistence type="predicted"/>
<feature type="compositionally biased region" description="Basic residues" evidence="1">
    <location>
        <begin position="1"/>
        <end position="11"/>
    </location>
</feature>
<evidence type="ECO:0000256" key="1">
    <source>
        <dbReference type="SAM" id="MobiDB-lite"/>
    </source>
</evidence>
<gene>
    <name evidence="3" type="ORF">ABWK59_31430</name>
</gene>
<protein>
    <submittedName>
        <fullName evidence="3">S1 RNA-binding domain-containing protein</fullName>
    </submittedName>
</protein>
<dbReference type="InterPro" id="IPR003029">
    <property type="entry name" value="S1_domain"/>
</dbReference>
<dbReference type="AlphaFoldDB" id="A0AAU8K9M3"/>
<dbReference type="EMBL" id="CP159872">
    <property type="protein sequence ID" value="XCM84226.1"/>
    <property type="molecule type" value="Genomic_DNA"/>
</dbReference>
<feature type="region of interest" description="Disordered" evidence="1">
    <location>
        <begin position="1"/>
        <end position="57"/>
    </location>
</feature>
<feature type="domain" description="S1 motif" evidence="2">
    <location>
        <begin position="58"/>
        <end position="115"/>
    </location>
</feature>